<dbReference type="InterPro" id="IPR058792">
    <property type="entry name" value="Beta-barrel_RND_2"/>
</dbReference>
<organism evidence="5 6">
    <name type="scientific">Tianweitania sediminis</name>
    <dbReference type="NCBI Taxonomy" id="1502156"/>
    <lineage>
        <taxon>Bacteria</taxon>
        <taxon>Pseudomonadati</taxon>
        <taxon>Pseudomonadota</taxon>
        <taxon>Alphaproteobacteria</taxon>
        <taxon>Hyphomicrobiales</taxon>
        <taxon>Phyllobacteriaceae</taxon>
        <taxon>Tianweitania</taxon>
    </lineage>
</organism>
<evidence type="ECO:0000256" key="2">
    <source>
        <dbReference type="SAM" id="Coils"/>
    </source>
</evidence>
<dbReference type="Pfam" id="PF25954">
    <property type="entry name" value="Beta-barrel_RND_2"/>
    <property type="match status" value="1"/>
</dbReference>
<dbReference type="SUPFAM" id="SSF111369">
    <property type="entry name" value="HlyD-like secretion proteins"/>
    <property type="match status" value="1"/>
</dbReference>
<proteinExistence type="inferred from homology"/>
<protein>
    <submittedName>
        <fullName evidence="5">Efflux RND transporter periplasmic adaptor subunit</fullName>
    </submittedName>
</protein>
<dbReference type="Gene3D" id="1.10.287.470">
    <property type="entry name" value="Helix hairpin bin"/>
    <property type="match status" value="1"/>
</dbReference>
<dbReference type="Proteomes" id="UP000666240">
    <property type="component" value="Unassembled WGS sequence"/>
</dbReference>
<accession>A0A8J7UKD0</accession>
<dbReference type="Pfam" id="PF25917">
    <property type="entry name" value="BSH_RND"/>
    <property type="match status" value="1"/>
</dbReference>
<evidence type="ECO:0000256" key="1">
    <source>
        <dbReference type="ARBA" id="ARBA00009477"/>
    </source>
</evidence>
<evidence type="ECO:0000259" key="4">
    <source>
        <dbReference type="Pfam" id="PF25954"/>
    </source>
</evidence>
<dbReference type="PANTHER" id="PTHR30469:SF11">
    <property type="entry name" value="BLL4320 PROTEIN"/>
    <property type="match status" value="1"/>
</dbReference>
<sequence>MAVWKQLVLCLLVLFGGVLLWIGFAPGSRETLARWGLELPAFAAIAPTSDNAEAGRPNNRGGGSGDRAAAVVAYPATRGTINDRLSAIGTGEALRSVAVMPFVSGRIVEVRVRSGDRITAGDVIANLDADVERIAVDRARIALENAQAALDRTTALLNSRTVTAVAQTEAKLAVENARLELAQAELTLERRSIVAPINGVVGILPVEVGDYVTSQTQIVTLDDRSELVIDFWAPERFANAIEVGAPISATSVARPGQTFTGEVSALDNRLDAASRTLRVQAQVDNSNDTLRAGMSFQVQMGFPGDTYPSVNPLAIQWSTEGSFVWLVNDGKAERMPVRIVQRNTDSVLVEADIPDGRQVVTEGVHSLREGAAVRIANAPQPQPVATTDVQGSAQ</sequence>
<reference evidence="5" key="1">
    <citation type="submission" date="2021-03" db="EMBL/GenBank/DDBJ databases">
        <title>Genome sequencing and assembly of Tianweitania sediminis.</title>
        <authorList>
            <person name="Chhetri G."/>
        </authorList>
    </citation>
    <scope>NUCLEOTIDE SEQUENCE</scope>
    <source>
        <strain evidence="5">Z8</strain>
    </source>
</reference>
<keyword evidence="6" id="KW-1185">Reference proteome</keyword>
<dbReference type="FunFam" id="2.40.30.170:FF:000010">
    <property type="entry name" value="Efflux RND transporter periplasmic adaptor subunit"/>
    <property type="match status" value="1"/>
</dbReference>
<dbReference type="Gene3D" id="2.40.50.100">
    <property type="match status" value="1"/>
</dbReference>
<dbReference type="AlphaFoldDB" id="A0A8J7UKD0"/>
<gene>
    <name evidence="5" type="ORF">J5Y06_06195</name>
</gene>
<evidence type="ECO:0000313" key="6">
    <source>
        <dbReference type="Proteomes" id="UP000666240"/>
    </source>
</evidence>
<evidence type="ECO:0000313" key="5">
    <source>
        <dbReference type="EMBL" id="MBP0438232.1"/>
    </source>
</evidence>
<dbReference type="PANTHER" id="PTHR30469">
    <property type="entry name" value="MULTIDRUG RESISTANCE PROTEIN MDTA"/>
    <property type="match status" value="1"/>
</dbReference>
<dbReference type="InterPro" id="IPR058625">
    <property type="entry name" value="MdtA-like_BSH"/>
</dbReference>
<dbReference type="InterPro" id="IPR006143">
    <property type="entry name" value="RND_pump_MFP"/>
</dbReference>
<dbReference type="RefSeq" id="WP_209334149.1">
    <property type="nucleotide sequence ID" value="NZ_JAGIYY010000001.1"/>
</dbReference>
<feature type="domain" description="CusB-like beta-barrel" evidence="4">
    <location>
        <begin position="233"/>
        <end position="300"/>
    </location>
</feature>
<dbReference type="Gene3D" id="2.40.420.20">
    <property type="match status" value="1"/>
</dbReference>
<keyword evidence="2" id="KW-0175">Coiled coil</keyword>
<dbReference type="GO" id="GO:1990281">
    <property type="term" value="C:efflux pump complex"/>
    <property type="evidence" value="ECO:0007669"/>
    <property type="project" value="TreeGrafter"/>
</dbReference>
<comment type="similarity">
    <text evidence="1">Belongs to the membrane fusion protein (MFP) (TC 8.A.1) family.</text>
</comment>
<comment type="caution">
    <text evidence="5">The sequence shown here is derived from an EMBL/GenBank/DDBJ whole genome shotgun (WGS) entry which is preliminary data.</text>
</comment>
<dbReference type="NCBIfam" id="TIGR01730">
    <property type="entry name" value="RND_mfp"/>
    <property type="match status" value="1"/>
</dbReference>
<name>A0A8J7UKD0_9HYPH</name>
<dbReference type="EMBL" id="JAGIYY010000001">
    <property type="protein sequence ID" value="MBP0438232.1"/>
    <property type="molecule type" value="Genomic_DNA"/>
</dbReference>
<evidence type="ECO:0000259" key="3">
    <source>
        <dbReference type="Pfam" id="PF25917"/>
    </source>
</evidence>
<dbReference type="Gene3D" id="2.40.30.170">
    <property type="match status" value="1"/>
</dbReference>
<feature type="domain" description="Multidrug resistance protein MdtA-like barrel-sandwich hybrid" evidence="3">
    <location>
        <begin position="95"/>
        <end position="217"/>
    </location>
</feature>
<feature type="coiled-coil region" evidence="2">
    <location>
        <begin position="136"/>
        <end position="187"/>
    </location>
</feature>
<dbReference type="GO" id="GO:0015562">
    <property type="term" value="F:efflux transmembrane transporter activity"/>
    <property type="evidence" value="ECO:0007669"/>
    <property type="project" value="TreeGrafter"/>
</dbReference>